<feature type="domain" description="LysM" evidence="1">
    <location>
        <begin position="471"/>
        <end position="514"/>
    </location>
</feature>
<protein>
    <submittedName>
        <fullName evidence="2">DUF3794 domain-containing protein</fullName>
    </submittedName>
</protein>
<proteinExistence type="predicted"/>
<comment type="caution">
    <text evidence="2">The sequence shown here is derived from an EMBL/GenBank/DDBJ whole genome shotgun (WGS) entry which is preliminary data.</text>
</comment>
<evidence type="ECO:0000313" key="2">
    <source>
        <dbReference type="EMBL" id="MCU6725027.1"/>
    </source>
</evidence>
<reference evidence="2 3" key="1">
    <citation type="journal article" date="2021" name="ISME Commun">
        <title>Automated analysis of genomic sequences facilitates high-throughput and comprehensive description of bacteria.</title>
        <authorList>
            <person name="Hitch T.C.A."/>
        </authorList>
    </citation>
    <scope>NUCLEOTIDE SEQUENCE [LARGE SCALE GENOMIC DNA]</scope>
    <source>
        <strain evidence="2 3">Sanger_29</strain>
    </source>
</reference>
<dbReference type="Pfam" id="PF12673">
    <property type="entry name" value="SipL"/>
    <property type="match status" value="3"/>
</dbReference>
<organism evidence="2 3">
    <name type="scientific">Muricoprocola aceti</name>
    <dbReference type="NCBI Taxonomy" id="2981772"/>
    <lineage>
        <taxon>Bacteria</taxon>
        <taxon>Bacillati</taxon>
        <taxon>Bacillota</taxon>
        <taxon>Clostridia</taxon>
        <taxon>Lachnospirales</taxon>
        <taxon>Lachnospiraceae</taxon>
        <taxon>Muricoprocola</taxon>
    </lineage>
</organism>
<dbReference type="Proteomes" id="UP001652338">
    <property type="component" value="Unassembled WGS sequence"/>
</dbReference>
<accession>A0ABT2SKJ6</accession>
<dbReference type="EMBL" id="JAOQKE010000005">
    <property type="protein sequence ID" value="MCU6725027.1"/>
    <property type="molecule type" value="Genomic_DNA"/>
</dbReference>
<name>A0ABT2SKJ6_9FIRM</name>
<sequence>MDLLKKNIRLLRENGSTTDQMTLEEDCIVPDSLPDAGKIVWKKAMLNVDEIQTEDSRITLNGQWKVQILYQDDTQEHRIHRLEETIPFQESRMLEGKVRKENVQVGWELEDITVSLINSRKVSIRGLITFVFHLEESKEIQAAVELHGIADVSIQKKELELLELKECKKDIYRLKESLTLPSSKSTIRTILWDSVQLRGIEVRPEDGKLSIRGELFLFLLYEGEEEQAGLQWLESAVPFQGNLDCPGAGADLVSQVEVQMEHCSIEVAEDYDGEKRQLSIEAALGMAIHLYEEERAGILTDIYSPVKELVPGREISQYESLVAKSSFRIKAGGKGRLTATQPRILQVCSSIGTVKMDDVRITEKGLMLEGAVMVQVLYLSSDDKNPYAVMEAAVPFQQLASMEQLDEHCRFRIQNHLEQLGVNMLDSETAEIKATVSMELFVVKEQQEAFITDIEIREMDLRKIQEMPGIVGYIVQPGDTLWSIAKRYYTTPERICQLNQIEEKEVRPGIGLIIVKTVLLN</sequence>
<evidence type="ECO:0000313" key="3">
    <source>
        <dbReference type="Proteomes" id="UP001652338"/>
    </source>
</evidence>
<gene>
    <name evidence="2" type="ORF">OCV47_06645</name>
</gene>
<dbReference type="SUPFAM" id="SSF54106">
    <property type="entry name" value="LysM domain"/>
    <property type="match status" value="1"/>
</dbReference>
<evidence type="ECO:0000259" key="1">
    <source>
        <dbReference type="PROSITE" id="PS51782"/>
    </source>
</evidence>
<dbReference type="SMART" id="SM00257">
    <property type="entry name" value="LysM"/>
    <property type="match status" value="1"/>
</dbReference>
<dbReference type="InterPro" id="IPR036779">
    <property type="entry name" value="LysM_dom_sf"/>
</dbReference>
<dbReference type="InterPro" id="IPR018392">
    <property type="entry name" value="LysM"/>
</dbReference>
<dbReference type="Pfam" id="PF01476">
    <property type="entry name" value="LysM"/>
    <property type="match status" value="1"/>
</dbReference>
<dbReference type="PROSITE" id="PS51782">
    <property type="entry name" value="LYSM"/>
    <property type="match status" value="1"/>
</dbReference>
<dbReference type="CDD" id="cd00118">
    <property type="entry name" value="LysM"/>
    <property type="match status" value="1"/>
</dbReference>
<keyword evidence="3" id="KW-1185">Reference proteome</keyword>
<dbReference type="RefSeq" id="WP_262654434.1">
    <property type="nucleotide sequence ID" value="NZ_JAOQKE010000005.1"/>
</dbReference>
<dbReference type="InterPro" id="IPR024300">
    <property type="entry name" value="SipL_SPOCS_dom"/>
</dbReference>
<dbReference type="Gene3D" id="3.10.350.10">
    <property type="entry name" value="LysM domain"/>
    <property type="match status" value="1"/>
</dbReference>